<proteinExistence type="predicted"/>
<gene>
    <name evidence="3" type="primary">LOC115882878</name>
</gene>
<keyword evidence="2" id="KW-1185">Reference proteome</keyword>
<dbReference type="FunCoup" id="A0A6J2Y274">
    <property type="interactions" value="11"/>
</dbReference>
<dbReference type="SUPFAM" id="SSF50729">
    <property type="entry name" value="PH domain-like"/>
    <property type="match status" value="1"/>
</dbReference>
<organism evidence="2 3">
    <name type="scientific">Sitophilus oryzae</name>
    <name type="common">Rice weevil</name>
    <name type="synonym">Curculio oryzae</name>
    <dbReference type="NCBI Taxonomy" id="7048"/>
    <lineage>
        <taxon>Eukaryota</taxon>
        <taxon>Metazoa</taxon>
        <taxon>Ecdysozoa</taxon>
        <taxon>Arthropoda</taxon>
        <taxon>Hexapoda</taxon>
        <taxon>Insecta</taxon>
        <taxon>Pterygota</taxon>
        <taxon>Neoptera</taxon>
        <taxon>Endopterygota</taxon>
        <taxon>Coleoptera</taxon>
        <taxon>Polyphaga</taxon>
        <taxon>Cucujiformia</taxon>
        <taxon>Curculionidae</taxon>
        <taxon>Dryophthorinae</taxon>
        <taxon>Sitophilus</taxon>
    </lineage>
</organism>
<dbReference type="RefSeq" id="XP_030757004.1">
    <property type="nucleotide sequence ID" value="XM_030901144.1"/>
</dbReference>
<accession>A0A6J2Y274</accession>
<dbReference type="GeneID" id="115882878"/>
<reference evidence="3" key="1">
    <citation type="submission" date="2025-08" db="UniProtKB">
        <authorList>
            <consortium name="RefSeq"/>
        </authorList>
    </citation>
    <scope>IDENTIFICATION</scope>
    <source>
        <tissue evidence="3">Gonads</tissue>
    </source>
</reference>
<dbReference type="KEGG" id="soy:115882878"/>
<dbReference type="InParanoid" id="A0A6J2Y274"/>
<dbReference type="InterPro" id="IPR051133">
    <property type="entry name" value="Adapter_Engulfment-Domain"/>
</dbReference>
<evidence type="ECO:0000259" key="1">
    <source>
        <dbReference type="PROSITE" id="PS01179"/>
    </source>
</evidence>
<dbReference type="Gene3D" id="2.30.29.30">
    <property type="entry name" value="Pleckstrin-homology domain (PH domain)/Phosphotyrosine-binding domain (PTB)"/>
    <property type="match status" value="1"/>
</dbReference>
<dbReference type="CDD" id="cd13160">
    <property type="entry name" value="PTB_LDLRAP_insect-like"/>
    <property type="match status" value="1"/>
</dbReference>
<evidence type="ECO:0000313" key="3">
    <source>
        <dbReference type="RefSeq" id="XP_030757004.1"/>
    </source>
</evidence>
<dbReference type="Proteomes" id="UP000504635">
    <property type="component" value="Unplaced"/>
</dbReference>
<evidence type="ECO:0000313" key="2">
    <source>
        <dbReference type="Proteomes" id="UP000504635"/>
    </source>
</evidence>
<dbReference type="PANTHER" id="PTHR11232:SF57">
    <property type="entry name" value="RE46159P"/>
    <property type="match status" value="1"/>
</dbReference>
<feature type="domain" description="PID" evidence="1">
    <location>
        <begin position="18"/>
        <end position="145"/>
    </location>
</feature>
<dbReference type="OrthoDB" id="9994289at2759"/>
<dbReference type="PROSITE" id="PS01179">
    <property type="entry name" value="PID"/>
    <property type="match status" value="1"/>
</dbReference>
<name>A0A6J2Y274_SITOR</name>
<dbReference type="InterPro" id="IPR011993">
    <property type="entry name" value="PH-like_dom_sf"/>
</dbReference>
<dbReference type="AlphaFoldDB" id="A0A6J2Y274"/>
<protein>
    <submittedName>
        <fullName evidence="3">Uncharacterized protein LOC115882878</fullName>
    </submittedName>
</protein>
<dbReference type="InterPro" id="IPR006020">
    <property type="entry name" value="PTB/PI_dom"/>
</dbReference>
<dbReference type="PANTHER" id="PTHR11232">
    <property type="entry name" value="PHOSPHOTYROSINE INTERACTION DOMAIN-CONTAINING FAMILY MEMBER"/>
    <property type="match status" value="1"/>
</dbReference>
<sequence length="184" mass="20419">MGDNGEIVITGNDLPMTFTVKYLGSHPANGLWGIKHTRRPVDMLVGKAKSALPGSILPIVEVEVSKDGFAFTELQGKKYKGETNKFTVEVISYGVQDLVYTRVFSMIIVADESLKSATPFMCHSFVCDSRDQARQITYALAATFQDYGKKVREQNEAGNHVKRLAIDLRTPEELAEDIEEETDA</sequence>